<sequence length="980" mass="109513">MASTVSRSGALLRQCLVLYNIRNYMFSAELNISDIARKATSKTRMYLHRKDFDQKLFLSKGVLSAMEHLRGTHDLPQLPAWGPYTKKYIGISHIADAARGLRFDLSVFPGFYRRKVDVPNTMWESGYHPWEASPDLSWFTHRHELEWKDRVYTDISYAEMPGAGDARLLRCELVNKTEAEQNVVLHAMASLHFPQAGGHGERLETVRPELPAGAIWTDALDYASLSFGTPRPNDNLVYDGFFRGERRGHGLVNGSALCFGGEAGDRASYTIELAEPMEQAALLLRCRLQEGQRLRLQLTGAVESAVELAGTGGMSDTLISIGALRAGRYELVLTAAEAVVSGEAGDSGSAASPAYAELDGFAIAEYDAADRVRFVPEPADAHPQISEGPVPNSILLKYEGISHYYGLLWAFDDYEVREFHCDELDRFLRHNVHHHTSSVFKGSGEGHFTNVYLRPIPLAPCASKLIHGMVCSGTRQDVERQLASFQPDADQCEAIFSGVKRKSEARAGAVNPSGEPFRFGQRLMEATLSTNVVYPVYTKRSYIRHNTPGRWWDCLYTWDSGFIGIGLAELDIERAVECLNAYVTEPGDPHAAFIHHGSMVPVQHYLFLEIWNKTQSRQLLEHFYPRLRQYYQFFAGKLGSSTTRTLSSGMLKTWDYFYNSGGWDDYSPQVEVHRSSLAGIAAPASNTSHAIRIAKILNMAATAIGGLEEDTAEYEWDIALFAKALQEHAWDEESGYYGYVLHDAEGRPERLLRHESGQNYNMGLDGAYPLVAGICTPEQENRLVGHLTDSSRLWSTIGLTAVDQSAAYYKKEGYWNGAVWMPHQWFYWKMLLSLGYGEPARRIANTALELWRHETGETYNCYEHFIVQSGRGAGWHHFGGLSAPVLNWFAAYHRPGTVTGGFDVWLEKVQFNGDRTGLDLDLRYFGSADRIHTLLVCMQEGRTYRATWNGQPAEASLVGGGTLDIRLPGDSAGTLTVRPV</sequence>
<dbReference type="Gene3D" id="1.50.10.10">
    <property type="match status" value="1"/>
</dbReference>
<evidence type="ECO:0000313" key="6">
    <source>
        <dbReference type="Proteomes" id="UP000295636"/>
    </source>
</evidence>
<protein>
    <recommendedName>
        <fullName evidence="4">Mannosylglycerate hydrolase MGH1-like glycoside hydrolase domain-containing protein</fullName>
    </recommendedName>
</protein>
<keyword evidence="3" id="KW-0326">Glycosidase</keyword>
<evidence type="ECO:0000256" key="3">
    <source>
        <dbReference type="ARBA" id="ARBA00023295"/>
    </source>
</evidence>
<name>A0A4V2ZRQ8_9BACL</name>
<dbReference type="Pfam" id="PF22422">
    <property type="entry name" value="MGH1-like_GH"/>
    <property type="match status" value="1"/>
</dbReference>
<comment type="similarity">
    <text evidence="1">Belongs to the glycosyl hydrolase 63 family.</text>
</comment>
<dbReference type="InterPro" id="IPR054491">
    <property type="entry name" value="MGH1-like_GH"/>
</dbReference>
<dbReference type="InterPro" id="IPR012341">
    <property type="entry name" value="6hp_glycosidase-like_sf"/>
</dbReference>
<proteinExistence type="inferred from homology"/>
<dbReference type="EMBL" id="SMRT01000042">
    <property type="protein sequence ID" value="TDF88562.1"/>
    <property type="molecule type" value="Genomic_DNA"/>
</dbReference>
<dbReference type="GO" id="GO:0009311">
    <property type="term" value="P:oligosaccharide metabolic process"/>
    <property type="evidence" value="ECO:0007669"/>
    <property type="project" value="InterPro"/>
</dbReference>
<keyword evidence="6" id="KW-1185">Reference proteome</keyword>
<evidence type="ECO:0000256" key="2">
    <source>
        <dbReference type="ARBA" id="ARBA00022801"/>
    </source>
</evidence>
<evidence type="ECO:0000256" key="1">
    <source>
        <dbReference type="ARBA" id="ARBA00010833"/>
    </source>
</evidence>
<reference evidence="5 6" key="1">
    <citation type="submission" date="2019-03" db="EMBL/GenBank/DDBJ databases">
        <title>This is whole genome sequence of Paenibacillus sp MS74 strain.</title>
        <authorList>
            <person name="Trinh H.N."/>
        </authorList>
    </citation>
    <scope>NUCLEOTIDE SEQUENCE [LARGE SCALE GENOMIC DNA]</scope>
    <source>
        <strain evidence="5 6">MS74</strain>
    </source>
</reference>
<comment type="caution">
    <text evidence="5">The sequence shown here is derived from an EMBL/GenBank/DDBJ whole genome shotgun (WGS) entry which is preliminary data.</text>
</comment>
<feature type="domain" description="Mannosylglycerate hydrolase MGH1-like glycoside hydrolase" evidence="4">
    <location>
        <begin position="557"/>
        <end position="878"/>
    </location>
</feature>
<gene>
    <name evidence="5" type="ORF">E1757_35290</name>
</gene>
<dbReference type="Proteomes" id="UP000295636">
    <property type="component" value="Unassembled WGS sequence"/>
</dbReference>
<evidence type="ECO:0000313" key="5">
    <source>
        <dbReference type="EMBL" id="TDF88562.1"/>
    </source>
</evidence>
<dbReference type="SUPFAM" id="SSF48208">
    <property type="entry name" value="Six-hairpin glycosidases"/>
    <property type="match status" value="1"/>
</dbReference>
<keyword evidence="2" id="KW-0378">Hydrolase</keyword>
<dbReference type="InterPro" id="IPR008928">
    <property type="entry name" value="6-hairpin_glycosidase_sf"/>
</dbReference>
<accession>A0A4V2ZRQ8</accession>
<evidence type="ECO:0000259" key="4">
    <source>
        <dbReference type="Pfam" id="PF22422"/>
    </source>
</evidence>
<dbReference type="OrthoDB" id="9798687at2"/>
<dbReference type="AlphaFoldDB" id="A0A4V2ZRQ8"/>
<organism evidence="5 6">
    <name type="scientific">Paenibacillus piri</name>
    <dbReference type="NCBI Taxonomy" id="2547395"/>
    <lineage>
        <taxon>Bacteria</taxon>
        <taxon>Bacillati</taxon>
        <taxon>Bacillota</taxon>
        <taxon>Bacilli</taxon>
        <taxon>Bacillales</taxon>
        <taxon>Paenibacillaceae</taxon>
        <taxon>Paenibacillus</taxon>
    </lineage>
</organism>
<dbReference type="GO" id="GO:0004573">
    <property type="term" value="F:Glc3Man9GlcNAc2 oligosaccharide glucosidase activity"/>
    <property type="evidence" value="ECO:0007669"/>
    <property type="project" value="InterPro"/>
</dbReference>
<dbReference type="PANTHER" id="PTHR10412">
    <property type="entry name" value="MANNOSYL-OLIGOSACCHARIDE GLUCOSIDASE"/>
    <property type="match status" value="1"/>
</dbReference>
<dbReference type="PANTHER" id="PTHR10412:SF11">
    <property type="entry name" value="MANNOSYL-OLIGOSACCHARIDE GLUCOSIDASE"/>
    <property type="match status" value="1"/>
</dbReference>
<dbReference type="GO" id="GO:0006487">
    <property type="term" value="P:protein N-linked glycosylation"/>
    <property type="evidence" value="ECO:0007669"/>
    <property type="project" value="TreeGrafter"/>
</dbReference>
<dbReference type="InterPro" id="IPR004888">
    <property type="entry name" value="Glycoside_hydrolase_63"/>
</dbReference>